<evidence type="ECO:0000313" key="2">
    <source>
        <dbReference type="Proteomes" id="UP000617340"/>
    </source>
</evidence>
<dbReference type="EMBL" id="JACSDZ010000007">
    <property type="protein sequence ID" value="KAF7399675.1"/>
    <property type="molecule type" value="Genomic_DNA"/>
</dbReference>
<name>A0A834N7F8_VESGE</name>
<dbReference type="Proteomes" id="UP000617340">
    <property type="component" value="Unassembled WGS sequence"/>
</dbReference>
<dbReference type="AlphaFoldDB" id="A0A834N7F8"/>
<reference evidence="1" key="1">
    <citation type="journal article" date="2020" name="G3 (Bethesda)">
        <title>High-Quality Assemblies for Three Invasive Social Wasps from the &lt;i&gt;Vespula&lt;/i&gt; Genus.</title>
        <authorList>
            <person name="Harrop T.W.R."/>
            <person name="Guhlin J."/>
            <person name="McLaughlin G.M."/>
            <person name="Permina E."/>
            <person name="Stockwell P."/>
            <person name="Gilligan J."/>
            <person name="Le Lec M.F."/>
            <person name="Gruber M.A.M."/>
            <person name="Quinn O."/>
            <person name="Lovegrove M."/>
            <person name="Duncan E.J."/>
            <person name="Remnant E.J."/>
            <person name="Van Eeckhoven J."/>
            <person name="Graham B."/>
            <person name="Knapp R.A."/>
            <person name="Langford K.W."/>
            <person name="Kronenberg Z."/>
            <person name="Press M.O."/>
            <person name="Eacker S.M."/>
            <person name="Wilson-Rankin E.E."/>
            <person name="Purcell J."/>
            <person name="Lester P.J."/>
            <person name="Dearden P.K."/>
        </authorList>
    </citation>
    <scope>NUCLEOTIDE SEQUENCE</scope>
    <source>
        <strain evidence="1">Linc-1</strain>
    </source>
</reference>
<keyword evidence="2" id="KW-1185">Reference proteome</keyword>
<accession>A0A834N7F8</accession>
<organism evidence="1 2">
    <name type="scientific">Vespula germanica</name>
    <name type="common">German yellow jacket</name>
    <name type="synonym">Paravespula germanica</name>
    <dbReference type="NCBI Taxonomy" id="30212"/>
    <lineage>
        <taxon>Eukaryota</taxon>
        <taxon>Metazoa</taxon>
        <taxon>Ecdysozoa</taxon>
        <taxon>Arthropoda</taxon>
        <taxon>Hexapoda</taxon>
        <taxon>Insecta</taxon>
        <taxon>Pterygota</taxon>
        <taxon>Neoptera</taxon>
        <taxon>Endopterygota</taxon>
        <taxon>Hymenoptera</taxon>
        <taxon>Apocrita</taxon>
        <taxon>Aculeata</taxon>
        <taxon>Vespoidea</taxon>
        <taxon>Vespidae</taxon>
        <taxon>Vespinae</taxon>
        <taxon>Vespula</taxon>
    </lineage>
</organism>
<comment type="caution">
    <text evidence="1">The sequence shown here is derived from an EMBL/GenBank/DDBJ whole genome shotgun (WGS) entry which is preliminary data.</text>
</comment>
<evidence type="ECO:0000313" key="1">
    <source>
        <dbReference type="EMBL" id="KAF7399675.1"/>
    </source>
</evidence>
<sequence length="74" mass="8053">MVLVIGGDAVGDDSDDEIRLIGLGVKMSSGVVEKYNENFQNGVVAWTLPVRKPAVIFYLARFVRLNTVEISNVG</sequence>
<proteinExistence type="predicted"/>
<protein>
    <submittedName>
        <fullName evidence="1">Uncharacterized protein</fullName>
    </submittedName>
</protein>
<gene>
    <name evidence="1" type="ORF">HZH68_008267</name>
</gene>